<gene>
    <name evidence="3" type="ORF">JKA74_04435</name>
</gene>
<reference evidence="3" key="1">
    <citation type="submission" date="2021-01" db="EMBL/GenBank/DDBJ databases">
        <title>Marivirga aurantiaca sp. nov., isolated from intertidal surface sediments.</title>
        <authorList>
            <person name="Zhang M."/>
        </authorList>
    </citation>
    <scope>NUCLEOTIDE SEQUENCE</scope>
    <source>
        <strain evidence="3">S37H4</strain>
    </source>
</reference>
<keyword evidence="4" id="KW-1185">Reference proteome</keyword>
<proteinExistence type="predicted"/>
<keyword evidence="1" id="KW-1133">Transmembrane helix</keyword>
<name>A0A934WWI0_9BACT</name>
<evidence type="ECO:0000256" key="1">
    <source>
        <dbReference type="SAM" id="Phobius"/>
    </source>
</evidence>
<sequence length="103" mass="11124">MKKLTIGLLTACLLVIVSPIQTSANSGAETPTENTATPAHVTSLLNRLDEINNLSKEGMSREEKKELRKEVKSIKKELKATGNGVYLSVGAIIIIVLLLILLL</sequence>
<keyword evidence="1" id="KW-0472">Membrane</keyword>
<evidence type="ECO:0000256" key="2">
    <source>
        <dbReference type="SAM" id="SignalP"/>
    </source>
</evidence>
<evidence type="ECO:0000313" key="3">
    <source>
        <dbReference type="EMBL" id="MBK6264274.1"/>
    </source>
</evidence>
<evidence type="ECO:0000313" key="4">
    <source>
        <dbReference type="Proteomes" id="UP000611723"/>
    </source>
</evidence>
<feature type="signal peptide" evidence="2">
    <location>
        <begin position="1"/>
        <end position="24"/>
    </location>
</feature>
<dbReference type="EMBL" id="JAEQBW010000001">
    <property type="protein sequence ID" value="MBK6264274.1"/>
    <property type="molecule type" value="Genomic_DNA"/>
</dbReference>
<protein>
    <recommendedName>
        <fullName evidence="5">Seryl-tRNA synthetase</fullName>
    </recommendedName>
</protein>
<feature type="chain" id="PRO_5036759942" description="Seryl-tRNA synthetase" evidence="2">
    <location>
        <begin position="25"/>
        <end position="103"/>
    </location>
</feature>
<organism evidence="3 4">
    <name type="scientific">Marivirga aurantiaca</name>
    <dbReference type="NCBI Taxonomy" id="2802615"/>
    <lineage>
        <taxon>Bacteria</taxon>
        <taxon>Pseudomonadati</taxon>
        <taxon>Bacteroidota</taxon>
        <taxon>Cytophagia</taxon>
        <taxon>Cytophagales</taxon>
        <taxon>Marivirgaceae</taxon>
        <taxon>Marivirga</taxon>
    </lineage>
</organism>
<dbReference type="AlphaFoldDB" id="A0A934WWI0"/>
<comment type="caution">
    <text evidence="3">The sequence shown here is derived from an EMBL/GenBank/DDBJ whole genome shotgun (WGS) entry which is preliminary data.</text>
</comment>
<keyword evidence="1" id="KW-0812">Transmembrane</keyword>
<keyword evidence="2" id="KW-0732">Signal</keyword>
<feature type="transmembrane region" description="Helical" evidence="1">
    <location>
        <begin position="85"/>
        <end position="102"/>
    </location>
</feature>
<evidence type="ECO:0008006" key="5">
    <source>
        <dbReference type="Google" id="ProtNLM"/>
    </source>
</evidence>
<accession>A0A934WWI0</accession>
<dbReference type="Proteomes" id="UP000611723">
    <property type="component" value="Unassembled WGS sequence"/>
</dbReference>
<dbReference type="RefSeq" id="WP_201429941.1">
    <property type="nucleotide sequence ID" value="NZ_JAEQBW010000001.1"/>
</dbReference>